<organism evidence="2 4">
    <name type="scientific">Thermoproteota archaeon</name>
    <dbReference type="NCBI Taxonomy" id="2056631"/>
    <lineage>
        <taxon>Archaea</taxon>
        <taxon>Thermoproteota</taxon>
    </lineage>
</organism>
<gene>
    <name evidence="2" type="ORF">DRJ20_00970</name>
    <name evidence="3" type="ORF">DRJ26_02580</name>
</gene>
<dbReference type="SUPFAM" id="SSF51556">
    <property type="entry name" value="Metallo-dependent hydrolases"/>
    <property type="match status" value="1"/>
</dbReference>
<reference evidence="4 5" key="1">
    <citation type="submission" date="2018-06" db="EMBL/GenBank/DDBJ databases">
        <title>Extensive metabolic versatility and redundancy in microbially diverse, dynamic hydrothermal sediments.</title>
        <authorList>
            <person name="Dombrowski N."/>
            <person name="Teske A."/>
            <person name="Baker B.J."/>
        </authorList>
    </citation>
    <scope>NUCLEOTIDE SEQUENCE [LARGE SCALE GENOMIC DNA]</scope>
    <source>
        <strain evidence="3">B20_G2</strain>
        <strain evidence="2">B29_G17</strain>
    </source>
</reference>
<dbReference type="Gene3D" id="3.30.1490.130">
    <property type="entry name" value="D-aminoacylase. Domain 3"/>
    <property type="match status" value="1"/>
</dbReference>
<protein>
    <submittedName>
        <fullName evidence="2">D-aminoacylase</fullName>
    </submittedName>
</protein>
<sequence length="530" mass="58790">MEFDTLIIGGKIVDGTGNPWFYADIGIKNGKIVAMGKLRNAEAEQIITAEGLIVCPGFIDIHSHSDYTLLVNPKAESKIRQGVTTEIVGNCGSSAAPLIGEMKERAVEIAELYGLKVDWTYVDEYLKKLEENGVALNVATLVGFANIRIAVLGYENREPTKYELEEMKALVARSIDEGAVGLSTGLRYDPQSYAKTEEVIEIAKVVAEKGGIYTSHIRDEGDRGRLIEAIKEAIEIGEKAGISVEISHIKILAKPLWGKCDEMLQLIENARARGVEVTADQYPYEASGTSLLAWIPKWAFEGGRDKLLERLLNPETRAKIKEELARVMELRGGPERALISRFEADPTLEGLTVKQVAEKWKIPPDEAAIKLVEIATKEKSSLGIINFNQSEENIVKIMKKPWVMVATDGYALAPYGSLARGVPHPRSYGTYPRVLGVYVRQMKVLRLEEAIRKMTSLPARKVGFMDRGILRPGFWADIVIFDPDKIIDKATYLEPKQYPEGIKFVLVNGELVIEEGEHTGKLPGKVLRKS</sequence>
<dbReference type="Gene3D" id="3.20.20.140">
    <property type="entry name" value="Metal-dependent hydrolases"/>
    <property type="match status" value="1"/>
</dbReference>
<dbReference type="Gene3D" id="2.30.40.10">
    <property type="entry name" value="Urease, subunit C, domain 1"/>
    <property type="match status" value="1"/>
</dbReference>
<dbReference type="AlphaFoldDB" id="A0A497EXB2"/>
<dbReference type="InterPro" id="IPR023100">
    <property type="entry name" value="D-aminoacylase_insert_dom_sf"/>
</dbReference>
<dbReference type="PANTHER" id="PTHR11647:SF1">
    <property type="entry name" value="COLLAPSIN RESPONSE MEDIATOR PROTEIN"/>
    <property type="match status" value="1"/>
</dbReference>
<dbReference type="InterPro" id="IPR032466">
    <property type="entry name" value="Metal_Hydrolase"/>
</dbReference>
<comment type="caution">
    <text evidence="2">The sequence shown here is derived from an EMBL/GenBank/DDBJ whole genome shotgun (WGS) entry which is preliminary data.</text>
</comment>
<dbReference type="CDD" id="cd01297">
    <property type="entry name" value="D-aminoacylase"/>
    <property type="match status" value="1"/>
</dbReference>
<dbReference type="GO" id="GO:0016811">
    <property type="term" value="F:hydrolase activity, acting on carbon-nitrogen (but not peptide) bonds, in linear amides"/>
    <property type="evidence" value="ECO:0007669"/>
    <property type="project" value="InterPro"/>
</dbReference>
<dbReference type="EMBL" id="QMRA01000042">
    <property type="protein sequence ID" value="RLE53945.1"/>
    <property type="molecule type" value="Genomic_DNA"/>
</dbReference>
<dbReference type="Proteomes" id="UP000268446">
    <property type="component" value="Unassembled WGS sequence"/>
</dbReference>
<evidence type="ECO:0000313" key="4">
    <source>
        <dbReference type="Proteomes" id="UP000268446"/>
    </source>
</evidence>
<evidence type="ECO:0000313" key="2">
    <source>
        <dbReference type="EMBL" id="RLE52034.1"/>
    </source>
</evidence>
<proteinExistence type="predicted"/>
<evidence type="ECO:0000313" key="5">
    <source>
        <dbReference type="Proteomes" id="UP000269499"/>
    </source>
</evidence>
<evidence type="ECO:0000313" key="3">
    <source>
        <dbReference type="EMBL" id="RLE53945.1"/>
    </source>
</evidence>
<evidence type="ECO:0000259" key="1">
    <source>
        <dbReference type="Pfam" id="PF07969"/>
    </source>
</evidence>
<accession>A0A497EXB2</accession>
<dbReference type="InterPro" id="IPR050378">
    <property type="entry name" value="Metallo-dep_Hydrolases_sf"/>
</dbReference>
<dbReference type="Pfam" id="PF07969">
    <property type="entry name" value="Amidohydro_3"/>
    <property type="match status" value="1"/>
</dbReference>
<dbReference type="InterPro" id="IPR013108">
    <property type="entry name" value="Amidohydro_3"/>
</dbReference>
<dbReference type="Proteomes" id="UP000269499">
    <property type="component" value="Unassembled WGS sequence"/>
</dbReference>
<dbReference type="SUPFAM" id="SSF51338">
    <property type="entry name" value="Composite domain of metallo-dependent hydrolases"/>
    <property type="match status" value="1"/>
</dbReference>
<dbReference type="PANTHER" id="PTHR11647">
    <property type="entry name" value="HYDRANTOINASE/DIHYDROPYRIMIDINASE FAMILY MEMBER"/>
    <property type="match status" value="1"/>
</dbReference>
<dbReference type="InterPro" id="IPR011059">
    <property type="entry name" value="Metal-dep_hydrolase_composite"/>
</dbReference>
<feature type="domain" description="Amidohydrolase 3" evidence="1">
    <location>
        <begin position="45"/>
        <end position="512"/>
    </location>
</feature>
<name>A0A497EXB2_9CREN</name>
<dbReference type="EMBL" id="QMQZ01000017">
    <property type="protein sequence ID" value="RLE52034.1"/>
    <property type="molecule type" value="Genomic_DNA"/>
</dbReference>